<dbReference type="PROSITE" id="PS51421">
    <property type="entry name" value="RAS"/>
    <property type="match status" value="1"/>
</dbReference>
<dbReference type="AlphaFoldDB" id="A0A6C0LZT5"/>
<dbReference type="GO" id="GO:0003924">
    <property type="term" value="F:GTPase activity"/>
    <property type="evidence" value="ECO:0007669"/>
    <property type="project" value="InterPro"/>
</dbReference>
<evidence type="ECO:0000313" key="2">
    <source>
        <dbReference type="EMBL" id="QHU35084.1"/>
    </source>
</evidence>
<dbReference type="CDD" id="cd00154">
    <property type="entry name" value="Rab"/>
    <property type="match status" value="1"/>
</dbReference>
<dbReference type="SUPFAM" id="SSF52540">
    <property type="entry name" value="P-loop containing nucleoside triphosphate hydrolases"/>
    <property type="match status" value="1"/>
</dbReference>
<dbReference type="EMBL" id="MN740583">
    <property type="protein sequence ID" value="QHU35084.1"/>
    <property type="molecule type" value="Genomic_DNA"/>
</dbReference>
<dbReference type="PANTHER" id="PTHR47978">
    <property type="match status" value="1"/>
</dbReference>
<protein>
    <submittedName>
        <fullName evidence="2">Uncharacterized protein</fullName>
    </submittedName>
</protein>
<evidence type="ECO:0000256" key="1">
    <source>
        <dbReference type="ARBA" id="ARBA00022741"/>
    </source>
</evidence>
<accession>A0A6C0LZT5</accession>
<dbReference type="PRINTS" id="PR00449">
    <property type="entry name" value="RASTRNSFRMNG"/>
</dbReference>
<dbReference type="SMART" id="SM00176">
    <property type="entry name" value="RAN"/>
    <property type="match status" value="1"/>
</dbReference>
<keyword evidence="1" id="KW-0547">Nucleotide-binding</keyword>
<reference evidence="2" key="1">
    <citation type="journal article" date="2020" name="Nature">
        <title>Giant virus diversity and host interactions through global metagenomics.</title>
        <authorList>
            <person name="Schulz F."/>
            <person name="Roux S."/>
            <person name="Paez-Espino D."/>
            <person name="Jungbluth S."/>
            <person name="Walsh D.A."/>
            <person name="Denef V.J."/>
            <person name="McMahon K.D."/>
            <person name="Konstantinidis K.T."/>
            <person name="Eloe-Fadrosh E.A."/>
            <person name="Kyrpides N.C."/>
            <person name="Woyke T."/>
        </authorList>
    </citation>
    <scope>NUCLEOTIDE SEQUENCE</scope>
    <source>
        <strain evidence="2">GVMAG-S-1017745-26</strain>
    </source>
</reference>
<dbReference type="Gene3D" id="3.40.50.300">
    <property type="entry name" value="P-loop containing nucleotide triphosphate hydrolases"/>
    <property type="match status" value="1"/>
</dbReference>
<dbReference type="SMART" id="SM00174">
    <property type="entry name" value="RHO"/>
    <property type="match status" value="1"/>
</dbReference>
<dbReference type="GO" id="GO:0005525">
    <property type="term" value="F:GTP binding"/>
    <property type="evidence" value="ECO:0007669"/>
    <property type="project" value="InterPro"/>
</dbReference>
<dbReference type="NCBIfam" id="TIGR00231">
    <property type="entry name" value="small_GTP"/>
    <property type="match status" value="1"/>
</dbReference>
<sequence length="207" mass="24372">MDNKKIIHYKFVLLGDSNTGKTSICMRYVNKRFEQIFQSTIGCSFMGKVIEVNDKKYSLDIWDTAGQERYRALLPMYYRSADIALICIDLTTNEYNEEIEYWKKELGKYCDKINRKIFIVGTKSDMITPNEYESFKKNIETYYPQFKFFITSSKENVGINEIFEFGVQKCIDATKITNIKKDKEILDIVINNGDENYWGVLEYCNIL</sequence>
<dbReference type="InterPro" id="IPR001806">
    <property type="entry name" value="Small_GTPase"/>
</dbReference>
<name>A0A6C0LZT5_9ZZZZ</name>
<dbReference type="SMART" id="SM00173">
    <property type="entry name" value="RAS"/>
    <property type="match status" value="1"/>
</dbReference>
<dbReference type="Pfam" id="PF00071">
    <property type="entry name" value="Ras"/>
    <property type="match status" value="1"/>
</dbReference>
<dbReference type="PROSITE" id="PS51419">
    <property type="entry name" value="RAB"/>
    <property type="match status" value="1"/>
</dbReference>
<dbReference type="FunFam" id="3.40.50.300:FF:000808">
    <property type="entry name" value="Small GTP-binding protein, putative"/>
    <property type="match status" value="1"/>
</dbReference>
<organism evidence="2">
    <name type="scientific">viral metagenome</name>
    <dbReference type="NCBI Taxonomy" id="1070528"/>
    <lineage>
        <taxon>unclassified sequences</taxon>
        <taxon>metagenomes</taxon>
        <taxon>organismal metagenomes</taxon>
    </lineage>
</organism>
<dbReference type="SMART" id="SM00175">
    <property type="entry name" value="RAB"/>
    <property type="match status" value="1"/>
</dbReference>
<dbReference type="InterPro" id="IPR005225">
    <property type="entry name" value="Small_GTP-bd"/>
</dbReference>
<proteinExistence type="predicted"/>
<dbReference type="InterPro" id="IPR027417">
    <property type="entry name" value="P-loop_NTPase"/>
</dbReference>